<dbReference type="RefSeq" id="WP_146852046.1">
    <property type="nucleotide sequence ID" value="NZ_BAAAHR010000002.1"/>
</dbReference>
<dbReference type="AlphaFoldDB" id="A0A7W3PHJ4"/>
<evidence type="ECO:0000313" key="7">
    <source>
        <dbReference type="Proteomes" id="UP000522688"/>
    </source>
</evidence>
<reference evidence="5 7" key="2">
    <citation type="submission" date="2020-07" db="EMBL/GenBank/DDBJ databases">
        <title>Sequencing the genomes of 1000 actinobacteria strains.</title>
        <authorList>
            <person name="Klenk H.-P."/>
        </authorList>
    </citation>
    <scope>NUCLEOTIDE SEQUENCE [LARGE SCALE GENOMIC DNA]</scope>
    <source>
        <strain evidence="5 7">DSM 10309</strain>
    </source>
</reference>
<sequence length="443" mass="46279">MSTADGPASAAPAAPAPRAGARGGAPRPTPRGYGVLVAGGLLVAAGAVVPSPPLVFVGTTLVVLVVAVLISLLVRRPRLSVARRFSPDRGMAGWTVVETVSVTAREGSAGRVGLRDELPWRRTRASESVPVALVTGRASSAVFRHGALPRGRHRIGPLHVDLVESFGVARRRVVAPGTAEFVVVPDVLDLGVARESRSLGDGARRQREHSLAGGEDDPVTREYRRGDPMRRVHWKASARHDELMVRQEEQHGLPSARIVLSIAGEGWSDARPGAGAAASTSDAFEWAVSVVATLGVEFGHAGSVTQLTTPQGDLVARHDPDSTAAYLDVLADVRLDEPLDRMSPPPAAREPVVAVVSSLRMREIEALGRSRGVGSSAVALVVSPTLGFRETPAPAVSDRSGADRLLAPDEVETALRDAGWRVVAASSAEPVADVVLAAGLLDG</sequence>
<feature type="transmembrane region" description="Helical" evidence="2">
    <location>
        <begin position="32"/>
        <end position="49"/>
    </location>
</feature>
<dbReference type="PANTHER" id="PTHR34351:SF1">
    <property type="entry name" value="SLR1927 PROTEIN"/>
    <property type="match status" value="1"/>
</dbReference>
<feature type="transmembrane region" description="Helical" evidence="2">
    <location>
        <begin position="55"/>
        <end position="74"/>
    </location>
</feature>
<comment type="caution">
    <text evidence="5">The sequence shown here is derived from an EMBL/GenBank/DDBJ whole genome shotgun (WGS) entry which is preliminary data.</text>
</comment>
<keyword evidence="2" id="KW-0472">Membrane</keyword>
<evidence type="ECO:0000256" key="1">
    <source>
        <dbReference type="SAM" id="MobiDB-lite"/>
    </source>
</evidence>
<evidence type="ECO:0000313" key="5">
    <source>
        <dbReference type="EMBL" id="MBA8812385.1"/>
    </source>
</evidence>
<dbReference type="OrthoDB" id="9812729at2"/>
<dbReference type="InterPro" id="IPR002881">
    <property type="entry name" value="DUF58"/>
</dbReference>
<organism evidence="5 7">
    <name type="scientific">Frigoribacterium faeni</name>
    <dbReference type="NCBI Taxonomy" id="145483"/>
    <lineage>
        <taxon>Bacteria</taxon>
        <taxon>Bacillati</taxon>
        <taxon>Actinomycetota</taxon>
        <taxon>Actinomycetes</taxon>
        <taxon>Micrococcales</taxon>
        <taxon>Microbacteriaceae</taxon>
        <taxon>Frigoribacterium</taxon>
    </lineage>
</organism>
<evidence type="ECO:0000313" key="4">
    <source>
        <dbReference type="EMBL" id="GEK81902.1"/>
    </source>
</evidence>
<gene>
    <name evidence="5" type="ORF">FB463_000609</name>
    <name evidence="4" type="ORF">FFA01_02110</name>
</gene>
<feature type="domain" description="DUF58" evidence="3">
    <location>
        <begin position="220"/>
        <end position="250"/>
    </location>
</feature>
<keyword evidence="6" id="KW-1185">Reference proteome</keyword>
<dbReference type="Proteomes" id="UP000321154">
    <property type="component" value="Unassembled WGS sequence"/>
</dbReference>
<reference evidence="4 6" key="1">
    <citation type="submission" date="2019-07" db="EMBL/GenBank/DDBJ databases">
        <title>Whole genome shotgun sequence of Frigoribacterium faeni NBRC 103066.</title>
        <authorList>
            <person name="Hosoyama A."/>
            <person name="Uohara A."/>
            <person name="Ohji S."/>
            <person name="Ichikawa N."/>
        </authorList>
    </citation>
    <scope>NUCLEOTIDE SEQUENCE [LARGE SCALE GENOMIC DNA]</scope>
    <source>
        <strain evidence="4 6">NBRC 103066</strain>
    </source>
</reference>
<keyword evidence="2" id="KW-1133">Transmembrane helix</keyword>
<protein>
    <submittedName>
        <fullName evidence="4">Membrane protein</fullName>
    </submittedName>
    <submittedName>
        <fullName evidence="5">Uncharacterized protein (DUF58 family)</fullName>
    </submittedName>
</protein>
<feature type="compositionally biased region" description="Basic and acidic residues" evidence="1">
    <location>
        <begin position="198"/>
        <end position="210"/>
    </location>
</feature>
<name>A0A7W3PHJ4_9MICO</name>
<dbReference type="Proteomes" id="UP000522688">
    <property type="component" value="Unassembled WGS sequence"/>
</dbReference>
<keyword evidence="2" id="KW-0812">Transmembrane</keyword>
<feature type="region of interest" description="Disordered" evidence="1">
    <location>
        <begin position="1"/>
        <end position="27"/>
    </location>
</feature>
<proteinExistence type="predicted"/>
<dbReference type="EMBL" id="BJUV01000001">
    <property type="protein sequence ID" value="GEK81902.1"/>
    <property type="molecule type" value="Genomic_DNA"/>
</dbReference>
<dbReference type="Pfam" id="PF01882">
    <property type="entry name" value="DUF58"/>
    <property type="match status" value="1"/>
</dbReference>
<dbReference type="PANTHER" id="PTHR34351">
    <property type="entry name" value="SLR1927 PROTEIN-RELATED"/>
    <property type="match status" value="1"/>
</dbReference>
<accession>A0A7W3PHJ4</accession>
<evidence type="ECO:0000313" key="6">
    <source>
        <dbReference type="Proteomes" id="UP000321154"/>
    </source>
</evidence>
<feature type="region of interest" description="Disordered" evidence="1">
    <location>
        <begin position="198"/>
        <end position="223"/>
    </location>
</feature>
<evidence type="ECO:0000256" key="2">
    <source>
        <dbReference type="SAM" id="Phobius"/>
    </source>
</evidence>
<evidence type="ECO:0000259" key="3">
    <source>
        <dbReference type="Pfam" id="PF01882"/>
    </source>
</evidence>
<dbReference type="EMBL" id="JACGWW010000001">
    <property type="protein sequence ID" value="MBA8812385.1"/>
    <property type="molecule type" value="Genomic_DNA"/>
</dbReference>